<name>A0ABR9VRG4_9SYNC</name>
<dbReference type="EMBL" id="JADEVV010000020">
    <property type="protein sequence ID" value="MBE9253945.1"/>
    <property type="molecule type" value="Genomic_DNA"/>
</dbReference>
<dbReference type="GO" id="GO:0008168">
    <property type="term" value="F:methyltransferase activity"/>
    <property type="evidence" value="ECO:0007669"/>
    <property type="project" value="UniProtKB-KW"/>
</dbReference>
<dbReference type="GO" id="GO:0032259">
    <property type="term" value="P:methylation"/>
    <property type="evidence" value="ECO:0007669"/>
    <property type="project" value="UniProtKB-KW"/>
</dbReference>
<keyword evidence="1" id="KW-0808">Transferase</keyword>
<gene>
    <name evidence="1" type="ORF">IQ217_08825</name>
</gene>
<dbReference type="RefSeq" id="WP_194019664.1">
    <property type="nucleotide sequence ID" value="NZ_JADEVV010000020.1"/>
</dbReference>
<dbReference type="SUPFAM" id="SSF53335">
    <property type="entry name" value="S-adenosyl-L-methionine-dependent methyltransferases"/>
    <property type="match status" value="1"/>
</dbReference>
<evidence type="ECO:0000313" key="1">
    <source>
        <dbReference type="EMBL" id="MBE9253945.1"/>
    </source>
</evidence>
<reference evidence="1 2" key="1">
    <citation type="submission" date="2020-10" db="EMBL/GenBank/DDBJ databases">
        <authorList>
            <person name="Castelo-Branco R."/>
            <person name="Eusebio N."/>
            <person name="Adriana R."/>
            <person name="Vieira A."/>
            <person name="Brugerolle De Fraissinette N."/>
            <person name="Rezende De Castro R."/>
            <person name="Schneider M.P."/>
            <person name="Vasconcelos V."/>
            <person name="Leao P.N."/>
        </authorList>
    </citation>
    <scope>NUCLEOTIDE SEQUENCE [LARGE SCALE GENOMIC DNA]</scope>
    <source>
        <strain evidence="1 2">LEGE 00031</strain>
    </source>
</reference>
<dbReference type="Gene3D" id="3.40.50.150">
    <property type="entry name" value="Vaccinia Virus protein VP39"/>
    <property type="match status" value="1"/>
</dbReference>
<sequence>MNNVTRYQNAALQYYQDLTGSSHLHYGYWQPVPETEDDLTMAKLRHAQEQYTDHLLSFLPQNIETVLDVGCGNGDNASQLISKGLQVEGIAPDPFQESNFLQKTAGKARFNSNTFQGFIEDLQRISSAPQYDLLLFSESTQYMASDTIADGAKFLVKPGGYVLLADMFRKNAQYQTGMFSNCLIKDELQMVMEKAGFILLDSDDISQQIVPTLDLCVQSFQTFGVSTLTYLASLVRIAVPPLYKIFDYFLGKQAKALVQEGLQAGNIFRDHLCYEIQLWQKLA</sequence>
<evidence type="ECO:0000313" key="2">
    <source>
        <dbReference type="Proteomes" id="UP000658720"/>
    </source>
</evidence>
<keyword evidence="1" id="KW-0489">Methyltransferase</keyword>
<accession>A0ABR9VRG4</accession>
<proteinExistence type="predicted"/>
<keyword evidence="2" id="KW-1185">Reference proteome</keyword>
<dbReference type="Proteomes" id="UP000658720">
    <property type="component" value="Unassembled WGS sequence"/>
</dbReference>
<dbReference type="InterPro" id="IPR029063">
    <property type="entry name" value="SAM-dependent_MTases_sf"/>
</dbReference>
<comment type="caution">
    <text evidence="1">The sequence shown here is derived from an EMBL/GenBank/DDBJ whole genome shotgun (WGS) entry which is preliminary data.</text>
</comment>
<organism evidence="1 2">
    <name type="scientific">Synechocystis salina LEGE 00031</name>
    <dbReference type="NCBI Taxonomy" id="1828736"/>
    <lineage>
        <taxon>Bacteria</taxon>
        <taxon>Bacillati</taxon>
        <taxon>Cyanobacteriota</taxon>
        <taxon>Cyanophyceae</taxon>
        <taxon>Synechococcales</taxon>
        <taxon>Merismopediaceae</taxon>
        <taxon>Synechocystis</taxon>
    </lineage>
</organism>
<dbReference type="CDD" id="cd02440">
    <property type="entry name" value="AdoMet_MTases"/>
    <property type="match status" value="1"/>
</dbReference>
<protein>
    <submittedName>
        <fullName evidence="1">Methyltransferase domain-containing protein</fullName>
    </submittedName>
</protein>
<dbReference type="Pfam" id="PF13489">
    <property type="entry name" value="Methyltransf_23"/>
    <property type="match status" value="1"/>
</dbReference>